<gene>
    <name evidence="9" type="ORF">KEC57_17330</name>
</gene>
<dbReference type="CDD" id="cd06261">
    <property type="entry name" value="TM_PBP2"/>
    <property type="match status" value="1"/>
</dbReference>
<dbReference type="PANTHER" id="PTHR43386">
    <property type="entry name" value="OLIGOPEPTIDE TRANSPORT SYSTEM PERMEASE PROTEIN APPC"/>
    <property type="match status" value="1"/>
</dbReference>
<dbReference type="SUPFAM" id="SSF161098">
    <property type="entry name" value="MetI-like"/>
    <property type="match status" value="1"/>
</dbReference>
<keyword evidence="3" id="KW-1003">Cell membrane</keyword>
<feature type="transmembrane region" description="Helical" evidence="7">
    <location>
        <begin position="21"/>
        <end position="44"/>
    </location>
</feature>
<dbReference type="Pfam" id="PF00528">
    <property type="entry name" value="BPD_transp_1"/>
    <property type="match status" value="1"/>
</dbReference>
<keyword evidence="10" id="KW-1185">Reference proteome</keyword>
<keyword evidence="6 7" id="KW-0472">Membrane</keyword>
<keyword evidence="5 7" id="KW-1133">Transmembrane helix</keyword>
<evidence type="ECO:0000313" key="9">
    <source>
        <dbReference type="EMBL" id="MCC2033952.1"/>
    </source>
</evidence>
<evidence type="ECO:0000256" key="6">
    <source>
        <dbReference type="ARBA" id="ARBA00023136"/>
    </source>
</evidence>
<feature type="transmembrane region" description="Helical" evidence="7">
    <location>
        <begin position="250"/>
        <end position="271"/>
    </location>
</feature>
<keyword evidence="2 7" id="KW-0813">Transport</keyword>
<dbReference type="InterPro" id="IPR035906">
    <property type="entry name" value="MetI-like_sf"/>
</dbReference>
<dbReference type="PROSITE" id="PS50928">
    <property type="entry name" value="ABC_TM1"/>
    <property type="match status" value="1"/>
</dbReference>
<protein>
    <submittedName>
        <fullName evidence="9">ABC transporter permease</fullName>
    </submittedName>
</protein>
<dbReference type="Gene3D" id="1.10.3720.10">
    <property type="entry name" value="MetI-like"/>
    <property type="match status" value="1"/>
</dbReference>
<dbReference type="EMBL" id="JAGTTN010000008">
    <property type="protein sequence ID" value="MCC2033952.1"/>
    <property type="molecule type" value="Genomic_DNA"/>
</dbReference>
<evidence type="ECO:0000259" key="8">
    <source>
        <dbReference type="PROSITE" id="PS50928"/>
    </source>
</evidence>
<dbReference type="GO" id="GO:0055085">
    <property type="term" value="P:transmembrane transport"/>
    <property type="evidence" value="ECO:0007669"/>
    <property type="project" value="InterPro"/>
</dbReference>
<evidence type="ECO:0000256" key="3">
    <source>
        <dbReference type="ARBA" id="ARBA00022475"/>
    </source>
</evidence>
<feature type="transmembrane region" description="Helical" evidence="7">
    <location>
        <begin position="208"/>
        <end position="229"/>
    </location>
</feature>
<comment type="similarity">
    <text evidence="7">Belongs to the binding-protein-dependent transport system permease family.</text>
</comment>
<dbReference type="InterPro" id="IPR000515">
    <property type="entry name" value="MetI-like"/>
</dbReference>
<feature type="transmembrane region" description="Helical" evidence="7">
    <location>
        <begin position="125"/>
        <end position="157"/>
    </location>
</feature>
<reference evidence="9" key="1">
    <citation type="submission" date="2021-04" db="EMBL/GenBank/DDBJ databases">
        <title>Microbacterium tenobrionis sp. nov. and Microbacterium allomyrinae sp. nov., isolated from larvae of Tenobrio molitor and Allomyrina dichotoma, respectively.</title>
        <authorList>
            <person name="Lee S.D."/>
        </authorList>
    </citation>
    <scope>NUCLEOTIDE SEQUENCE</scope>
    <source>
        <strain evidence="9">BWT-G7</strain>
    </source>
</reference>
<evidence type="ECO:0000256" key="5">
    <source>
        <dbReference type="ARBA" id="ARBA00022989"/>
    </source>
</evidence>
<feature type="transmembrane region" description="Helical" evidence="7">
    <location>
        <begin position="75"/>
        <end position="104"/>
    </location>
</feature>
<evidence type="ECO:0000256" key="4">
    <source>
        <dbReference type="ARBA" id="ARBA00022692"/>
    </source>
</evidence>
<dbReference type="GO" id="GO:0005886">
    <property type="term" value="C:plasma membrane"/>
    <property type="evidence" value="ECO:0007669"/>
    <property type="project" value="UniProtKB-SubCell"/>
</dbReference>
<dbReference type="AlphaFoldDB" id="A0A9X1LXP5"/>
<evidence type="ECO:0000256" key="2">
    <source>
        <dbReference type="ARBA" id="ARBA00022448"/>
    </source>
</evidence>
<dbReference type="PANTHER" id="PTHR43386:SF1">
    <property type="entry name" value="D,D-DIPEPTIDE TRANSPORT SYSTEM PERMEASE PROTEIN DDPC-RELATED"/>
    <property type="match status" value="1"/>
</dbReference>
<feature type="domain" description="ABC transmembrane type-1" evidence="8">
    <location>
        <begin position="87"/>
        <end position="272"/>
    </location>
</feature>
<keyword evidence="4 7" id="KW-0812">Transmembrane</keyword>
<comment type="subcellular location">
    <subcellularLocation>
        <location evidence="1 7">Cell membrane</location>
        <topology evidence="1 7">Multi-pass membrane protein</topology>
    </subcellularLocation>
</comment>
<evidence type="ECO:0000256" key="7">
    <source>
        <dbReference type="RuleBase" id="RU363032"/>
    </source>
</evidence>
<dbReference type="InterPro" id="IPR050366">
    <property type="entry name" value="BP-dependent_transpt_permease"/>
</dbReference>
<organism evidence="9 10">
    <name type="scientific">Microbacterium allomyrinae</name>
    <dbReference type="NCBI Taxonomy" id="2830666"/>
    <lineage>
        <taxon>Bacteria</taxon>
        <taxon>Bacillati</taxon>
        <taxon>Actinomycetota</taxon>
        <taxon>Actinomycetes</taxon>
        <taxon>Micrococcales</taxon>
        <taxon>Microbacteriaceae</taxon>
        <taxon>Microbacterium</taxon>
    </lineage>
</organism>
<dbReference type="RefSeq" id="WP_229385950.1">
    <property type="nucleotide sequence ID" value="NZ_JAGTTN010000008.1"/>
</dbReference>
<name>A0A9X1LXP5_9MICO</name>
<evidence type="ECO:0000256" key="1">
    <source>
        <dbReference type="ARBA" id="ARBA00004651"/>
    </source>
</evidence>
<proteinExistence type="inferred from homology"/>
<evidence type="ECO:0000313" key="10">
    <source>
        <dbReference type="Proteomes" id="UP001139354"/>
    </source>
</evidence>
<accession>A0A9X1LXP5</accession>
<sequence length="286" mass="30056">MTAAIDLLTAPPRSRRRRPSATAVLAFVVLGLTAGAVAFGGLVYPDAMRQDILSSLLPAGAPGHPLGTDELGRDVWAMTVAGAASALIGPICVAIGSMILGIVLGTLAGYERGWLDVVISRWTDLLLALPVLLAAIVVSGVFGGGYWVTVVLLILLFSPSDIRIVRAGVLEQSARPYIEAARMLSLSRWRVMFRHILPNVSTLVLTNVMLNVAFALVAFSSLSFLGVGVPPGTADWGRQLTDNRAIMFDNPAAVIVPAGLIILVASAVNLAGDWAGQRLSQVGRTL</sequence>
<dbReference type="Proteomes" id="UP001139354">
    <property type="component" value="Unassembled WGS sequence"/>
</dbReference>
<comment type="caution">
    <text evidence="9">The sequence shown here is derived from an EMBL/GenBank/DDBJ whole genome shotgun (WGS) entry which is preliminary data.</text>
</comment>